<proteinExistence type="predicted"/>
<reference evidence="2 3" key="1">
    <citation type="journal article" date="2013" name="PLoS Genet.">
        <title>Comparative genome structure, secondary metabolite, and effector coding capacity across Cochliobolus pathogens.</title>
        <authorList>
            <person name="Condon B.J."/>
            <person name="Leng Y."/>
            <person name="Wu D."/>
            <person name="Bushley K.E."/>
            <person name="Ohm R.A."/>
            <person name="Otillar R."/>
            <person name="Martin J."/>
            <person name="Schackwitz W."/>
            <person name="Grimwood J."/>
            <person name="MohdZainudin N."/>
            <person name="Xue C."/>
            <person name="Wang R."/>
            <person name="Manning V.A."/>
            <person name="Dhillon B."/>
            <person name="Tu Z.J."/>
            <person name="Steffenson B.J."/>
            <person name="Salamov A."/>
            <person name="Sun H."/>
            <person name="Lowry S."/>
            <person name="LaButti K."/>
            <person name="Han J."/>
            <person name="Copeland A."/>
            <person name="Lindquist E."/>
            <person name="Barry K."/>
            <person name="Schmutz J."/>
            <person name="Baker S.E."/>
            <person name="Ciuffetti L.M."/>
            <person name="Grigoriev I.V."/>
            <person name="Zhong S."/>
            <person name="Turgeon B.G."/>
        </authorList>
    </citation>
    <scope>NUCLEOTIDE SEQUENCE [LARGE SCALE GENOMIC DNA]</scope>
    <source>
        <strain evidence="2 3">FI3</strain>
    </source>
</reference>
<protein>
    <submittedName>
        <fullName evidence="2">Uncharacterized protein</fullName>
    </submittedName>
</protein>
<feature type="non-terminal residue" evidence="2">
    <location>
        <position position="1"/>
    </location>
</feature>
<dbReference type="Proteomes" id="UP000054337">
    <property type="component" value="Unassembled WGS sequence"/>
</dbReference>
<sequence>AARVRPSDVPANGHRHLARHTAFWNQRGGGVCLDWGLGILLGLPQTGICKLLYVSLSLCPILTEFPFFCCILQNGTVLSLWENFGKLLCIYRKMNRCGGRAGGESKFRGASETMYIFWSGDVMRQDEIMTWMFLFFFFFFFFFESKTGQ</sequence>
<dbReference type="AlphaFoldDB" id="W7ETH9"/>
<dbReference type="HOGENOM" id="CLU_1754017_0_0_1"/>
<keyword evidence="1" id="KW-0812">Transmembrane</keyword>
<dbReference type="RefSeq" id="XP_014558954.1">
    <property type="nucleotide sequence ID" value="XM_014703468.1"/>
</dbReference>
<evidence type="ECO:0000256" key="1">
    <source>
        <dbReference type="SAM" id="Phobius"/>
    </source>
</evidence>
<evidence type="ECO:0000313" key="3">
    <source>
        <dbReference type="Proteomes" id="UP000054337"/>
    </source>
</evidence>
<organism evidence="2 3">
    <name type="scientific">Bipolaris victoriae (strain FI3)</name>
    <name type="common">Victoria blight of oats agent</name>
    <name type="synonym">Cochliobolus victoriae</name>
    <dbReference type="NCBI Taxonomy" id="930091"/>
    <lineage>
        <taxon>Eukaryota</taxon>
        <taxon>Fungi</taxon>
        <taxon>Dikarya</taxon>
        <taxon>Ascomycota</taxon>
        <taxon>Pezizomycotina</taxon>
        <taxon>Dothideomycetes</taxon>
        <taxon>Pleosporomycetidae</taxon>
        <taxon>Pleosporales</taxon>
        <taxon>Pleosporineae</taxon>
        <taxon>Pleosporaceae</taxon>
        <taxon>Bipolaris</taxon>
    </lineage>
</organism>
<dbReference type="GeneID" id="26259679"/>
<keyword evidence="1" id="KW-0472">Membrane</keyword>
<accession>W7ETH9</accession>
<feature type="transmembrane region" description="Helical" evidence="1">
    <location>
        <begin position="128"/>
        <end position="145"/>
    </location>
</feature>
<name>W7ETH9_BIPV3</name>
<dbReference type="EMBL" id="KI968713">
    <property type="protein sequence ID" value="EUN29360.1"/>
    <property type="molecule type" value="Genomic_DNA"/>
</dbReference>
<evidence type="ECO:0000313" key="2">
    <source>
        <dbReference type="EMBL" id="EUN29360.1"/>
    </source>
</evidence>
<keyword evidence="3" id="KW-1185">Reference proteome</keyword>
<gene>
    <name evidence="2" type="ORF">COCVIDRAFT_93239</name>
</gene>
<keyword evidence="1" id="KW-1133">Transmembrane helix</keyword>